<organism evidence="1 2">
    <name type="scientific">Desulfamplus magnetovallimortis</name>
    <dbReference type="NCBI Taxonomy" id="1246637"/>
    <lineage>
        <taxon>Bacteria</taxon>
        <taxon>Pseudomonadati</taxon>
        <taxon>Thermodesulfobacteriota</taxon>
        <taxon>Desulfobacteria</taxon>
        <taxon>Desulfobacterales</taxon>
        <taxon>Desulfobacteraceae</taxon>
        <taxon>Desulfamplus</taxon>
    </lineage>
</organism>
<dbReference type="STRING" id="1246637.MTBBW1_980009"/>
<gene>
    <name evidence="1" type="ORF">MTBBW1_980009</name>
</gene>
<evidence type="ECO:0008006" key="3">
    <source>
        <dbReference type="Google" id="ProtNLM"/>
    </source>
</evidence>
<protein>
    <recommendedName>
        <fullName evidence="3">Pancreas/duodenum homeobox protein 1</fullName>
    </recommendedName>
</protein>
<evidence type="ECO:0000313" key="2">
    <source>
        <dbReference type="Proteomes" id="UP000191931"/>
    </source>
</evidence>
<dbReference type="OrthoDB" id="5457758at2"/>
<dbReference type="Proteomes" id="UP000191931">
    <property type="component" value="Unassembled WGS sequence"/>
</dbReference>
<evidence type="ECO:0000313" key="1">
    <source>
        <dbReference type="EMBL" id="SLM33260.1"/>
    </source>
</evidence>
<name>A0A1W1HLB7_9BACT</name>
<accession>A0A1W1HLB7</accession>
<dbReference type="EMBL" id="FWEV01000345">
    <property type="protein sequence ID" value="SLM33260.1"/>
    <property type="molecule type" value="Genomic_DNA"/>
</dbReference>
<dbReference type="AlphaFoldDB" id="A0A1W1HLB7"/>
<dbReference type="RefSeq" id="WP_080803594.1">
    <property type="nucleotide sequence ID" value="NZ_LT828544.1"/>
</dbReference>
<reference evidence="1 2" key="1">
    <citation type="submission" date="2017-03" db="EMBL/GenBank/DDBJ databases">
        <authorList>
            <person name="Afonso C.L."/>
            <person name="Miller P.J."/>
            <person name="Scott M.A."/>
            <person name="Spackman E."/>
            <person name="Goraichik I."/>
            <person name="Dimitrov K.M."/>
            <person name="Suarez D.L."/>
            <person name="Swayne D.E."/>
        </authorList>
    </citation>
    <scope>NUCLEOTIDE SEQUENCE [LARGE SCALE GENOMIC DNA]</scope>
    <source>
        <strain evidence="1">PRJEB14757</strain>
    </source>
</reference>
<sequence length="131" mass="14932">MTLIEGSNIFTRERLDKIFPSDRTDNFFEALYGDASDGAYDISLEYKGMDDEKIMFEFHLKQRPGKCLACNLTYGLPTVFERHPIINLSGMAKDIEKALDGTRVCSNWQVGTTKEKSRQLHVLPVSFYING</sequence>
<proteinExistence type="predicted"/>
<keyword evidence="2" id="KW-1185">Reference proteome</keyword>